<gene>
    <name evidence="3" type="ORF">HannXRQ_Chr03g0079511</name>
</gene>
<sequence>MKVQTMAWNVRGLGLNERQAEVRRILKDNKVNVCGLVETRVGCDNICNVGLKIRRGWSWFSNADRCGSWVRIMVGWDPREVDLTVVDYNEQVIHCAIKSIGNMDVLMCSFVYGFTKIAGRRSLWKSLVDFSRSVRDVPWVLLGDFNAILNPDEKSNGCKRVNYGMEEFKCCINEMNVVDISMSGLFYTWNQKPGKSGGILEKLDRVMGNQKFVDVFPAAFAKFLPFYTSDHAPALLVLDSGCKAKHKPFKFWNYLAGKDEFMPTVIKGWNMKFVGCKMFVVVSKLKALKKPLRNLSFSQGNLHKKVELLRSEVERVQEEIVNDPCNEGLRAEEAVYVAAYKNVLLDEEYLLKQKSRVHWLKVGDQNSKYFHQSIKNRECRNKVNSLEDMDGTVFSGESVGEGFVKYFKGIMGVSADVGRIVDPGGLFVNKLSIDDAEQLVSKVSREEVKIAMFQIDDEKAPGPDGYTAKFFKSAWGVIGEDVTDAVLEFFCNGKLLKEINATIISVVPKVKVPNKVNQFRPIACCNVIYKCISKVLCNRLKNVLGKLVCNNQSAFVPGRLISDNILLSQELVKGYEWAKGCPRVSFKIDLQKAYDSVDHRFLEECLVNFGLHKKFISWIMVCMTSVHYSVAYHGNLYGFFKGERGLRQGDPISPYLFTLVMEVLNLMLIRRISAAEGFSYHWRCGKLNLTHLCFADDLFIFCGADVESVRVIKDTLDEFSYVSGLVPNMNKSDVIFGNVDERVQKLILEVLPFRVGVFPMKYLGIPLSSKRLYQKDCKVLIDRVKGRINDWKVKFLSFAGRVQLVKSVLSSITIYWASLYILPVAISEEIERLLSGFLWNQGRGSKGMARVKWEDICMAKCQGGLNISSLKIQNVALMSKHIWNVLSNKDSIWVRWVEKYKLCGKSIWEISETSKDSWSWRQILQHRSLVRDKFCAVIGNGKNAAGFDMNTRLAEIYDGKEWKLPKEWFDKYPWLMSFNFHQFNAVRKDSFMWKMDNGKVEEYAVRRVYKSLCMNGPKVLWSGAVWFSQNIPKHAFILWLAFKFRLLTQDRLLSWGFVGDLRCSLCKRCPDSHKHLFFECEYALAVWRRCKVFGKMIDAPNSWPDIVKFVEEKGFMKSVWGVIGRLVLAASVYFIWQERNRRQFEEERRSVQQVWLVLEGWGRVGMLVVIMVIGWWVFGKGIVMYGYVGRKFRKFYVFGVVKGELIGKCVGIMLSVLECMSLVRSLLEFQEADERMMQEYFYVCGFAGFAGTWMEFMLLVIVCLLIVLMYRAFGLVICRIVVCLGRSRILMIHFVRLAALGVVYSLGCMSRESKPL</sequence>
<dbReference type="Proteomes" id="UP000215914">
    <property type="component" value="Chromosome 3"/>
</dbReference>
<name>A0A251VAW9_HELAN</name>
<dbReference type="GO" id="GO:0003964">
    <property type="term" value="F:RNA-directed DNA polymerase activity"/>
    <property type="evidence" value="ECO:0007669"/>
    <property type="project" value="UniProtKB-KW"/>
</dbReference>
<dbReference type="SUPFAM" id="SSF56672">
    <property type="entry name" value="DNA/RNA polymerases"/>
    <property type="match status" value="1"/>
</dbReference>
<organism evidence="3 4">
    <name type="scientific">Helianthus annuus</name>
    <name type="common">Common sunflower</name>
    <dbReference type="NCBI Taxonomy" id="4232"/>
    <lineage>
        <taxon>Eukaryota</taxon>
        <taxon>Viridiplantae</taxon>
        <taxon>Streptophyta</taxon>
        <taxon>Embryophyta</taxon>
        <taxon>Tracheophyta</taxon>
        <taxon>Spermatophyta</taxon>
        <taxon>Magnoliopsida</taxon>
        <taxon>eudicotyledons</taxon>
        <taxon>Gunneridae</taxon>
        <taxon>Pentapetalae</taxon>
        <taxon>asterids</taxon>
        <taxon>campanulids</taxon>
        <taxon>Asterales</taxon>
        <taxon>Asteraceae</taxon>
        <taxon>Asteroideae</taxon>
        <taxon>Heliantheae alliance</taxon>
        <taxon>Heliantheae</taxon>
        <taxon>Helianthus</taxon>
    </lineage>
</organism>
<dbReference type="SUPFAM" id="SSF56219">
    <property type="entry name" value="DNase I-like"/>
    <property type="match status" value="1"/>
</dbReference>
<feature type="transmembrane region" description="Helical" evidence="1">
    <location>
        <begin position="1256"/>
        <end position="1282"/>
    </location>
</feature>
<dbReference type="CDD" id="cd01650">
    <property type="entry name" value="RT_nLTR_like"/>
    <property type="match status" value="1"/>
</dbReference>
<protein>
    <submittedName>
        <fullName evidence="3">Putative RNA-directed DNA polymerase, eukaryota, Reverse transcriptase zinc-binding domain protein</fullName>
    </submittedName>
</protein>
<keyword evidence="1" id="KW-0812">Transmembrane</keyword>
<evidence type="ECO:0000313" key="3">
    <source>
        <dbReference type="EMBL" id="OTG31781.1"/>
    </source>
</evidence>
<dbReference type="STRING" id="4232.A0A251VAW9"/>
<accession>A0A251VAW9</accession>
<keyword evidence="3" id="KW-0548">Nucleotidyltransferase</keyword>
<dbReference type="InterPro" id="IPR036691">
    <property type="entry name" value="Endo/exonu/phosph_ase_sf"/>
</dbReference>
<dbReference type="EMBL" id="CM007892">
    <property type="protein sequence ID" value="OTG31781.1"/>
    <property type="molecule type" value="Genomic_DNA"/>
</dbReference>
<evidence type="ECO:0000256" key="1">
    <source>
        <dbReference type="SAM" id="Phobius"/>
    </source>
</evidence>
<dbReference type="PANTHER" id="PTHR33116">
    <property type="entry name" value="REVERSE TRANSCRIPTASE ZINC-BINDING DOMAIN-CONTAINING PROTEIN-RELATED-RELATED"/>
    <property type="match status" value="1"/>
</dbReference>
<evidence type="ECO:0000313" key="4">
    <source>
        <dbReference type="Proteomes" id="UP000215914"/>
    </source>
</evidence>
<dbReference type="FunCoup" id="A0A251VAW9">
    <property type="interactions" value="7"/>
</dbReference>
<dbReference type="InterPro" id="IPR005135">
    <property type="entry name" value="Endo/exonuclease/phosphatase"/>
</dbReference>
<feature type="transmembrane region" description="Helical" evidence="1">
    <location>
        <begin position="1289"/>
        <end position="1307"/>
    </location>
</feature>
<keyword evidence="1" id="KW-0472">Membrane</keyword>
<reference evidence="4" key="1">
    <citation type="journal article" date="2017" name="Nature">
        <title>The sunflower genome provides insights into oil metabolism, flowering and Asterid evolution.</title>
        <authorList>
            <person name="Badouin H."/>
            <person name="Gouzy J."/>
            <person name="Grassa C.J."/>
            <person name="Murat F."/>
            <person name="Staton S.E."/>
            <person name="Cottret L."/>
            <person name="Lelandais-Briere C."/>
            <person name="Owens G.L."/>
            <person name="Carrere S."/>
            <person name="Mayjonade B."/>
            <person name="Legrand L."/>
            <person name="Gill N."/>
            <person name="Kane N.C."/>
            <person name="Bowers J.E."/>
            <person name="Hubner S."/>
            <person name="Bellec A."/>
            <person name="Berard A."/>
            <person name="Berges H."/>
            <person name="Blanchet N."/>
            <person name="Boniface M.C."/>
            <person name="Brunel D."/>
            <person name="Catrice O."/>
            <person name="Chaidir N."/>
            <person name="Claudel C."/>
            <person name="Donnadieu C."/>
            <person name="Faraut T."/>
            <person name="Fievet G."/>
            <person name="Helmstetter N."/>
            <person name="King M."/>
            <person name="Knapp S.J."/>
            <person name="Lai Z."/>
            <person name="Le Paslier M.C."/>
            <person name="Lippi Y."/>
            <person name="Lorenzon L."/>
            <person name="Mandel J.R."/>
            <person name="Marage G."/>
            <person name="Marchand G."/>
            <person name="Marquand E."/>
            <person name="Bret-Mestries E."/>
            <person name="Morien E."/>
            <person name="Nambeesan S."/>
            <person name="Nguyen T."/>
            <person name="Pegot-Espagnet P."/>
            <person name="Pouilly N."/>
            <person name="Raftis F."/>
            <person name="Sallet E."/>
            <person name="Schiex T."/>
            <person name="Thomas J."/>
            <person name="Vandecasteele C."/>
            <person name="Vares D."/>
            <person name="Vear F."/>
            <person name="Vautrin S."/>
            <person name="Crespi M."/>
            <person name="Mangin B."/>
            <person name="Burke J.M."/>
            <person name="Salse J."/>
            <person name="Munos S."/>
            <person name="Vincourt P."/>
            <person name="Rieseberg L.H."/>
            <person name="Langlade N.B."/>
        </authorList>
    </citation>
    <scope>NUCLEOTIDE SEQUENCE [LARGE SCALE GENOMIC DNA]</scope>
    <source>
        <strain evidence="4">cv. SF193</strain>
    </source>
</reference>
<keyword evidence="1" id="KW-1133">Transmembrane helix</keyword>
<evidence type="ECO:0000259" key="2">
    <source>
        <dbReference type="PROSITE" id="PS50878"/>
    </source>
</evidence>
<keyword evidence="3" id="KW-0695">RNA-directed DNA polymerase</keyword>
<dbReference type="PANTHER" id="PTHR33116:SF84">
    <property type="entry name" value="RNA-DIRECTED DNA POLYMERASE"/>
    <property type="match status" value="1"/>
</dbReference>
<dbReference type="InterPro" id="IPR000477">
    <property type="entry name" value="RT_dom"/>
</dbReference>
<dbReference type="Pfam" id="PF13966">
    <property type="entry name" value="zf-RVT"/>
    <property type="match status" value="1"/>
</dbReference>
<dbReference type="Pfam" id="PF00078">
    <property type="entry name" value="RVT_1"/>
    <property type="match status" value="1"/>
</dbReference>
<dbReference type="InterPro" id="IPR026960">
    <property type="entry name" value="RVT-Znf"/>
</dbReference>
<dbReference type="Gene3D" id="3.60.10.10">
    <property type="entry name" value="Endonuclease/exonuclease/phosphatase"/>
    <property type="match status" value="1"/>
</dbReference>
<feature type="transmembrane region" description="Helical" evidence="1">
    <location>
        <begin position="1164"/>
        <end position="1188"/>
    </location>
</feature>
<keyword evidence="4" id="KW-1185">Reference proteome</keyword>
<dbReference type="InParanoid" id="A0A251VAW9"/>
<feature type="domain" description="Reverse transcriptase" evidence="2">
    <location>
        <begin position="488"/>
        <end position="767"/>
    </location>
</feature>
<dbReference type="OMA" id="NIMLTHE"/>
<dbReference type="InterPro" id="IPR043502">
    <property type="entry name" value="DNA/RNA_pol_sf"/>
</dbReference>
<dbReference type="PROSITE" id="PS50878">
    <property type="entry name" value="RT_POL"/>
    <property type="match status" value="1"/>
</dbReference>
<keyword evidence="3" id="KW-0808">Transferase</keyword>
<proteinExistence type="predicted"/>
<dbReference type="Pfam" id="PF03372">
    <property type="entry name" value="Exo_endo_phos"/>
    <property type="match status" value="1"/>
</dbReference>